<feature type="transmembrane region" description="Helical" evidence="1">
    <location>
        <begin position="6"/>
        <end position="25"/>
    </location>
</feature>
<keyword evidence="1" id="KW-0812">Transmembrane</keyword>
<evidence type="ECO:0000256" key="1">
    <source>
        <dbReference type="SAM" id="Phobius"/>
    </source>
</evidence>
<keyword evidence="1" id="KW-1133">Transmembrane helix</keyword>
<proteinExistence type="predicted"/>
<sequence>MDTIWIIVITALVIVAISSTINALIGQRAPRVAADPERLARLRDRVSADLARRGREQVEERIAEERDARAGTPQRRAPISTERLWAGGL</sequence>
<evidence type="ECO:0000313" key="2">
    <source>
        <dbReference type="EMBL" id="GAA1422290.1"/>
    </source>
</evidence>
<keyword evidence="3" id="KW-1185">Reference proteome</keyword>
<accession>A0ABP4JHP4</accession>
<protein>
    <submittedName>
        <fullName evidence="2">Uncharacterized protein</fullName>
    </submittedName>
</protein>
<name>A0ABP4JHP4_9MICO</name>
<evidence type="ECO:0000313" key="3">
    <source>
        <dbReference type="Proteomes" id="UP001501266"/>
    </source>
</evidence>
<organism evidence="2 3">
    <name type="scientific">Agrococcus citreus</name>
    <dbReference type="NCBI Taxonomy" id="84643"/>
    <lineage>
        <taxon>Bacteria</taxon>
        <taxon>Bacillati</taxon>
        <taxon>Actinomycetota</taxon>
        <taxon>Actinomycetes</taxon>
        <taxon>Micrococcales</taxon>
        <taxon>Microbacteriaceae</taxon>
        <taxon>Agrococcus</taxon>
    </lineage>
</organism>
<dbReference type="Proteomes" id="UP001501266">
    <property type="component" value="Unassembled WGS sequence"/>
</dbReference>
<keyword evidence="1" id="KW-0472">Membrane</keyword>
<dbReference type="EMBL" id="BAAAKK010000004">
    <property type="protein sequence ID" value="GAA1422290.1"/>
    <property type="molecule type" value="Genomic_DNA"/>
</dbReference>
<gene>
    <name evidence="2" type="ORF">GCM10009640_14780</name>
</gene>
<comment type="caution">
    <text evidence="2">The sequence shown here is derived from an EMBL/GenBank/DDBJ whole genome shotgun (WGS) entry which is preliminary data.</text>
</comment>
<dbReference type="RefSeq" id="WP_343918975.1">
    <property type="nucleotide sequence ID" value="NZ_BAAAKK010000004.1"/>
</dbReference>
<reference evidence="3" key="1">
    <citation type="journal article" date="2019" name="Int. J. Syst. Evol. Microbiol.">
        <title>The Global Catalogue of Microorganisms (GCM) 10K type strain sequencing project: providing services to taxonomists for standard genome sequencing and annotation.</title>
        <authorList>
            <consortium name="The Broad Institute Genomics Platform"/>
            <consortium name="The Broad Institute Genome Sequencing Center for Infectious Disease"/>
            <person name="Wu L."/>
            <person name="Ma J."/>
        </authorList>
    </citation>
    <scope>NUCLEOTIDE SEQUENCE [LARGE SCALE GENOMIC DNA]</scope>
    <source>
        <strain evidence="3">JCM 12398</strain>
    </source>
</reference>